<evidence type="ECO:0000313" key="3">
    <source>
        <dbReference type="Proteomes" id="UP000016662"/>
    </source>
</evidence>
<feature type="transmembrane region" description="Helical" evidence="1">
    <location>
        <begin position="134"/>
        <end position="156"/>
    </location>
</feature>
<dbReference type="AlphaFoldDB" id="U2KCL2"/>
<feature type="transmembrane region" description="Helical" evidence="1">
    <location>
        <begin position="99"/>
        <end position="122"/>
    </location>
</feature>
<dbReference type="EMBL" id="AWVF01000370">
    <property type="protein sequence ID" value="ERJ89865.1"/>
    <property type="molecule type" value="Genomic_DNA"/>
</dbReference>
<feature type="transmembrane region" description="Helical" evidence="1">
    <location>
        <begin position="310"/>
        <end position="329"/>
    </location>
</feature>
<keyword evidence="3" id="KW-1185">Reference proteome</keyword>
<feature type="transmembrane region" description="Helical" evidence="1">
    <location>
        <begin position="24"/>
        <end position="44"/>
    </location>
</feature>
<dbReference type="eggNOG" id="COG3314">
    <property type="taxonomic scope" value="Bacteria"/>
</dbReference>
<dbReference type="Proteomes" id="UP000016662">
    <property type="component" value="Unassembled WGS sequence"/>
</dbReference>
<proteinExistence type="predicted"/>
<feature type="transmembrane region" description="Helical" evidence="1">
    <location>
        <begin position="218"/>
        <end position="238"/>
    </location>
</feature>
<keyword evidence="1" id="KW-0812">Transmembrane</keyword>
<dbReference type="PATRIC" id="fig|411473.3.peg.2442"/>
<dbReference type="STRING" id="411473.RUMCAL_02907"/>
<evidence type="ECO:0000256" key="1">
    <source>
        <dbReference type="SAM" id="Phobius"/>
    </source>
</evidence>
<organism evidence="2 3">
    <name type="scientific">Ruminococcus callidus ATCC 27760</name>
    <dbReference type="NCBI Taxonomy" id="411473"/>
    <lineage>
        <taxon>Bacteria</taxon>
        <taxon>Bacillati</taxon>
        <taxon>Bacillota</taxon>
        <taxon>Clostridia</taxon>
        <taxon>Eubacteriales</taxon>
        <taxon>Oscillospiraceae</taxon>
        <taxon>Ruminococcus</taxon>
    </lineage>
</organism>
<evidence type="ECO:0000313" key="2">
    <source>
        <dbReference type="EMBL" id="ERJ89865.1"/>
    </source>
</evidence>
<keyword evidence="1" id="KW-0472">Membrane</keyword>
<comment type="caution">
    <text evidence="2">The sequence shown here is derived from an EMBL/GenBank/DDBJ whole genome shotgun (WGS) entry which is preliminary data.</text>
</comment>
<dbReference type="HOGENOM" id="CLU_051469_0_0_9"/>
<reference evidence="2 3" key="1">
    <citation type="submission" date="2013-07" db="EMBL/GenBank/DDBJ databases">
        <authorList>
            <person name="Weinstock G."/>
            <person name="Sodergren E."/>
            <person name="Wylie T."/>
            <person name="Fulton L."/>
            <person name="Fulton R."/>
            <person name="Fronick C."/>
            <person name="O'Laughlin M."/>
            <person name="Godfrey J."/>
            <person name="Miner T."/>
            <person name="Herter B."/>
            <person name="Appelbaum E."/>
            <person name="Cordes M."/>
            <person name="Lek S."/>
            <person name="Wollam A."/>
            <person name="Pepin K.H."/>
            <person name="Palsikar V.B."/>
            <person name="Mitreva M."/>
            <person name="Wilson R.K."/>
        </authorList>
    </citation>
    <scope>NUCLEOTIDE SEQUENCE [LARGE SCALE GENOMIC DNA]</scope>
    <source>
        <strain evidence="2 3">ATCC 27760</strain>
    </source>
</reference>
<keyword evidence="1" id="KW-1133">Transmembrane helix</keyword>
<accession>U2KCL2</accession>
<feature type="transmembrane region" description="Helical" evidence="1">
    <location>
        <begin position="162"/>
        <end position="181"/>
    </location>
</feature>
<name>U2KCL2_9FIRM</name>
<feature type="transmembrane region" description="Helical" evidence="1">
    <location>
        <begin position="56"/>
        <end position="79"/>
    </location>
</feature>
<sequence>MCAAIHTMEQEGSFMTAHLFRLRWYTVFFLLGLLVLCTCFAGQIQAELQTAVNRCLTVIIPSLYAMMILSQLFLESGAWQALARPLRRFSTALFGLPESYFALFLLSQFAGYPVGASMLCTLTKQGVLSKEDASRLLCVCYGGGPAFLLGLLGTVSCRRTCFLLIFSANLFANLLLCFLLFHRKPISPPVNGNNAIAPFSTQMLTFAVTSAGRTLLKLCGMILCFAALTGIFQAAGLFRCCTALMQQLGVSFPLADLVRSILEISNCVELPLPIPLRIPVLAGLLSFGGVCVLLQICAVTGKTISVGKLVWARGFTGLLSGGICAAVLHFSPIAVSEQVLTTSAAPQTAAHPVFPILMLLCMMLLVFREEQKLQQSPCRKKNAS</sequence>
<feature type="transmembrane region" description="Helical" evidence="1">
    <location>
        <begin position="278"/>
        <end position="298"/>
    </location>
</feature>
<protein>
    <submittedName>
        <fullName evidence="2">Transporter gate domain protein</fullName>
    </submittedName>
</protein>
<feature type="transmembrane region" description="Helical" evidence="1">
    <location>
        <begin position="349"/>
        <end position="367"/>
    </location>
</feature>
<gene>
    <name evidence="2" type="ORF">RUMCAL_02907</name>
</gene>